<protein>
    <submittedName>
        <fullName evidence="1">Uncharacterized protein</fullName>
    </submittedName>
</protein>
<keyword evidence="2" id="KW-1185">Reference proteome</keyword>
<dbReference type="EMBL" id="AP018203">
    <property type="protein sequence ID" value="BAY54457.1"/>
    <property type="molecule type" value="Genomic_DNA"/>
</dbReference>
<name>A0A1Z4JDD1_LEPBY</name>
<sequence>MNSQSNLTALAQQGDTTTAIATLINQHLHPQQIEAKTVLKDRCLKIVLEGAQTPDQQTSVEFIRQEIAKLQNSEIAIVKVFGKQADEEFPDWQEEFQIASKPSTSMFGSMFGAIASAASAVTETATQVGGSVTGAVVGTAGAIGNAATQTGQAIATGAVGAGGAIANTVMQAPASVGYLVDVVSDSPLLKEATKVLKMDLVLASISQVDVVRAEAHVAHLKEKYPNEKPYNIAHRIIVEKSIYAGGTGLASSLVPGAAAAVFVVDLAATMALQAEMVYQIACAYGMDLKASERKGEVVTIFGLALGGQHAIKAGLGLLRNVPVAGAAIGASSNAVMLYALGHAACQFYEAKISQTALPPTLEDFQSAGEAYLKEGMAQEVIMDQILVHLMVAGQPNTTWQQIFPDLKQMNFSPASNEAIAANLHSPPSLETLLDQVNQDFAVSLLAQCQKIAQLDGVVTAEEAEIIDRINEKFKAELF</sequence>
<evidence type="ECO:0000313" key="2">
    <source>
        <dbReference type="Proteomes" id="UP000217895"/>
    </source>
</evidence>
<accession>A0A1Z4JDD1</accession>
<evidence type="ECO:0000313" key="1">
    <source>
        <dbReference type="EMBL" id="BAY54457.1"/>
    </source>
</evidence>
<dbReference type="Proteomes" id="UP000217895">
    <property type="component" value="Chromosome"/>
</dbReference>
<organism evidence="1 2">
    <name type="scientific">Leptolyngbya boryana NIES-2135</name>
    <dbReference type="NCBI Taxonomy" id="1973484"/>
    <lineage>
        <taxon>Bacteria</taxon>
        <taxon>Bacillati</taxon>
        <taxon>Cyanobacteriota</taxon>
        <taxon>Cyanophyceae</taxon>
        <taxon>Leptolyngbyales</taxon>
        <taxon>Leptolyngbyaceae</taxon>
        <taxon>Leptolyngbya group</taxon>
        <taxon>Leptolyngbya</taxon>
    </lineage>
</organism>
<proteinExistence type="predicted"/>
<reference evidence="1 2" key="1">
    <citation type="submission" date="2017-06" db="EMBL/GenBank/DDBJ databases">
        <title>Genome sequencing of cyanobaciteial culture collection at National Institute for Environmental Studies (NIES).</title>
        <authorList>
            <person name="Hirose Y."/>
            <person name="Shimura Y."/>
            <person name="Fujisawa T."/>
            <person name="Nakamura Y."/>
            <person name="Kawachi M."/>
        </authorList>
    </citation>
    <scope>NUCLEOTIDE SEQUENCE [LARGE SCALE GENOMIC DNA]</scope>
    <source>
        <strain evidence="1 2">NIES-2135</strain>
    </source>
</reference>
<gene>
    <name evidence="1" type="ORF">NIES2135_12740</name>
</gene>
<dbReference type="AlphaFoldDB" id="A0A1Z4JDD1"/>